<feature type="domain" description="Enkurin" evidence="7">
    <location>
        <begin position="164"/>
        <end position="256"/>
    </location>
</feature>
<dbReference type="PROSITE" id="PS51665">
    <property type="entry name" value="ENKURIN"/>
    <property type="match status" value="1"/>
</dbReference>
<evidence type="ECO:0000259" key="7">
    <source>
        <dbReference type="PROSITE" id="PS51665"/>
    </source>
</evidence>
<keyword evidence="4" id="KW-0206">Cytoskeleton</keyword>
<dbReference type="Pfam" id="PF13864">
    <property type="entry name" value="Enkurin"/>
    <property type="match status" value="1"/>
</dbReference>
<name>A0A3M7SV27_BRAPC</name>
<evidence type="ECO:0000256" key="4">
    <source>
        <dbReference type="ARBA" id="ARBA00023212"/>
    </source>
</evidence>
<evidence type="ECO:0000256" key="6">
    <source>
        <dbReference type="SAM" id="MobiDB-lite"/>
    </source>
</evidence>
<evidence type="ECO:0000256" key="2">
    <source>
        <dbReference type="ARBA" id="ARBA00004245"/>
    </source>
</evidence>
<dbReference type="STRING" id="10195.A0A3M7SV27"/>
<sequence>MPSNQYQQEESIYNLIPQEKVIPPKPPRYESKFKETAKDELKKVKQDHRTMGYSKEPVPKPNEYLKAHEKEPKLPDPQKTGRINDKIKPSVPDPVKDRPLLGIKTNKNFISQNAVDTIMAVPKKPEKNFVDTRKGDKFKIEPSGLEPVYVKKKTFGTVPTYIIDRNEERSKARAEYEAYMQEYFKKGAMRTMSNEEREAILQGLKKNWDELHHAYQSLSVVIDTLPKKMKKEKIENEMKALEKDIDLLQRHQMIYIAD</sequence>
<dbReference type="InterPro" id="IPR027012">
    <property type="entry name" value="Enkurin_dom"/>
</dbReference>
<dbReference type="GO" id="GO:0005516">
    <property type="term" value="F:calmodulin binding"/>
    <property type="evidence" value="ECO:0007669"/>
    <property type="project" value="TreeGrafter"/>
</dbReference>
<gene>
    <name evidence="8" type="ORF">BpHYR1_012619</name>
</gene>
<dbReference type="GO" id="GO:0001669">
    <property type="term" value="C:acrosomal vesicle"/>
    <property type="evidence" value="ECO:0007669"/>
    <property type="project" value="TreeGrafter"/>
</dbReference>
<evidence type="ECO:0000256" key="3">
    <source>
        <dbReference type="ARBA" id="ARBA00022490"/>
    </source>
</evidence>
<evidence type="ECO:0000313" key="8">
    <source>
        <dbReference type="EMBL" id="RNA39545.1"/>
    </source>
</evidence>
<feature type="compositionally biased region" description="Basic and acidic residues" evidence="6">
    <location>
        <begin position="27"/>
        <end position="50"/>
    </location>
</feature>
<dbReference type="EMBL" id="REGN01000739">
    <property type="protein sequence ID" value="RNA39545.1"/>
    <property type="molecule type" value="Genomic_DNA"/>
</dbReference>
<evidence type="ECO:0000256" key="5">
    <source>
        <dbReference type="ARBA" id="ARBA00023273"/>
    </source>
</evidence>
<dbReference type="AlphaFoldDB" id="A0A3M7SV27"/>
<comment type="caution">
    <text evidence="8">The sequence shown here is derived from an EMBL/GenBank/DDBJ whole genome shotgun (WGS) entry which is preliminary data.</text>
</comment>
<dbReference type="GO" id="GO:0005879">
    <property type="term" value="C:axonemal microtubule"/>
    <property type="evidence" value="ECO:0007669"/>
    <property type="project" value="TreeGrafter"/>
</dbReference>
<feature type="compositionally biased region" description="Basic and acidic residues" evidence="6">
    <location>
        <begin position="82"/>
        <end position="99"/>
    </location>
</feature>
<keyword evidence="5" id="KW-0966">Cell projection</keyword>
<dbReference type="Proteomes" id="UP000276133">
    <property type="component" value="Unassembled WGS sequence"/>
</dbReference>
<evidence type="ECO:0000313" key="9">
    <source>
        <dbReference type="Proteomes" id="UP000276133"/>
    </source>
</evidence>
<dbReference type="PANTHER" id="PTHR21490:SF0">
    <property type="entry name" value="ENKURIN"/>
    <property type="match status" value="1"/>
</dbReference>
<keyword evidence="3" id="KW-0963">Cytoplasm</keyword>
<dbReference type="InterPro" id="IPR052102">
    <property type="entry name" value="Enkurin_domain-protein"/>
</dbReference>
<accession>A0A3M7SV27</accession>
<keyword evidence="9" id="KW-1185">Reference proteome</keyword>
<comment type="subcellular location">
    <subcellularLocation>
        <location evidence="1">Cell projection</location>
        <location evidence="1">Cilium</location>
    </subcellularLocation>
    <subcellularLocation>
        <location evidence="2">Cytoplasm</location>
        <location evidence="2">Cytoskeleton</location>
    </subcellularLocation>
</comment>
<dbReference type="PANTHER" id="PTHR21490">
    <property type="entry name" value="ENKURIN-RELATED"/>
    <property type="match status" value="1"/>
</dbReference>
<protein>
    <submittedName>
        <fullName evidence="8">Enkurin</fullName>
    </submittedName>
</protein>
<reference evidence="8 9" key="1">
    <citation type="journal article" date="2018" name="Sci. Rep.">
        <title>Genomic signatures of local adaptation to the degree of environmental predictability in rotifers.</title>
        <authorList>
            <person name="Franch-Gras L."/>
            <person name="Hahn C."/>
            <person name="Garcia-Roger E.M."/>
            <person name="Carmona M.J."/>
            <person name="Serra M."/>
            <person name="Gomez A."/>
        </authorList>
    </citation>
    <scope>NUCLEOTIDE SEQUENCE [LARGE SCALE GENOMIC DNA]</scope>
    <source>
        <strain evidence="8">HYR1</strain>
    </source>
</reference>
<proteinExistence type="predicted"/>
<feature type="compositionally biased region" description="Polar residues" evidence="6">
    <location>
        <begin position="1"/>
        <end position="11"/>
    </location>
</feature>
<organism evidence="8 9">
    <name type="scientific">Brachionus plicatilis</name>
    <name type="common">Marine rotifer</name>
    <name type="synonym">Brachionus muelleri</name>
    <dbReference type="NCBI Taxonomy" id="10195"/>
    <lineage>
        <taxon>Eukaryota</taxon>
        <taxon>Metazoa</taxon>
        <taxon>Spiralia</taxon>
        <taxon>Gnathifera</taxon>
        <taxon>Rotifera</taxon>
        <taxon>Eurotatoria</taxon>
        <taxon>Monogononta</taxon>
        <taxon>Pseudotrocha</taxon>
        <taxon>Ploima</taxon>
        <taxon>Brachionidae</taxon>
        <taxon>Brachionus</taxon>
    </lineage>
</organism>
<feature type="compositionally biased region" description="Basic and acidic residues" evidence="6">
    <location>
        <begin position="63"/>
        <end position="76"/>
    </location>
</feature>
<dbReference type="OrthoDB" id="2123594at2759"/>
<evidence type="ECO:0000256" key="1">
    <source>
        <dbReference type="ARBA" id="ARBA00004138"/>
    </source>
</evidence>
<feature type="region of interest" description="Disordered" evidence="6">
    <location>
        <begin position="1"/>
        <end position="100"/>
    </location>
</feature>